<dbReference type="GO" id="GO:0016757">
    <property type="term" value="F:glycosyltransferase activity"/>
    <property type="evidence" value="ECO:0007669"/>
    <property type="project" value="InterPro"/>
</dbReference>
<proteinExistence type="predicted"/>
<dbReference type="PANTHER" id="PTHR12526">
    <property type="entry name" value="GLYCOSYLTRANSFERASE"/>
    <property type="match status" value="1"/>
</dbReference>
<protein>
    <submittedName>
        <fullName evidence="2">Glycosyl transferase group 1</fullName>
    </submittedName>
</protein>
<evidence type="ECO:0000259" key="1">
    <source>
        <dbReference type="Pfam" id="PF00534"/>
    </source>
</evidence>
<accession>A0A444WIP2</accession>
<comment type="caution">
    <text evidence="2">The sequence shown here is derived from an EMBL/GenBank/DDBJ whole genome shotgun (WGS) entry which is preliminary data.</text>
</comment>
<keyword evidence="2" id="KW-0808">Transferase</keyword>
<dbReference type="EMBL" id="JUIW01000001">
    <property type="protein sequence ID" value="RYJ45594.1"/>
    <property type="molecule type" value="Genomic_DNA"/>
</dbReference>
<gene>
    <name evidence="2" type="ORF">NU09_0186</name>
</gene>
<reference evidence="2 3" key="1">
    <citation type="submission" date="2014-12" db="EMBL/GenBank/DDBJ databases">
        <title>Genome sequence of Flavobacterium beibuense RSKm HC5.</title>
        <authorList>
            <person name="Kim J.F."/>
            <person name="Song J.Y."/>
            <person name="Kwak M.-J."/>
            <person name="Lee S.-W."/>
        </authorList>
    </citation>
    <scope>NUCLEOTIDE SEQUENCE [LARGE SCALE GENOMIC DNA]</scope>
    <source>
        <strain evidence="2 3">RSKm HC5</strain>
    </source>
</reference>
<name>A0A444WIP2_9FLAO</name>
<keyword evidence="3" id="KW-1185">Reference proteome</keyword>
<dbReference type="Gene3D" id="3.40.50.2000">
    <property type="entry name" value="Glycogen Phosphorylase B"/>
    <property type="match status" value="2"/>
</dbReference>
<evidence type="ECO:0000313" key="2">
    <source>
        <dbReference type="EMBL" id="RYJ45594.1"/>
    </source>
</evidence>
<feature type="domain" description="Glycosyl transferase family 1" evidence="1">
    <location>
        <begin position="3"/>
        <end position="72"/>
    </location>
</feature>
<dbReference type="Proteomes" id="UP000289775">
    <property type="component" value="Unassembled WGS sequence"/>
</dbReference>
<organism evidence="2 3">
    <name type="scientific">Flavobacterium beibuense</name>
    <dbReference type="NCBI Taxonomy" id="657326"/>
    <lineage>
        <taxon>Bacteria</taxon>
        <taxon>Pseudomonadati</taxon>
        <taxon>Bacteroidota</taxon>
        <taxon>Flavobacteriia</taxon>
        <taxon>Flavobacteriales</taxon>
        <taxon>Flavobacteriaceae</taxon>
        <taxon>Flavobacterium</taxon>
    </lineage>
</organism>
<dbReference type="Pfam" id="PF00534">
    <property type="entry name" value="Glycos_transf_1"/>
    <property type="match status" value="1"/>
</dbReference>
<sequence length="99" mass="11152">MFSYREGFGNVALEAAAMSKPVIVSDIPGAKDTVEHMSSGMHVASKNVEELTKALQFYIDNSEIRIKHGEYGAVRAREYFSSEVIWNGQYELYKNLISE</sequence>
<evidence type="ECO:0000313" key="3">
    <source>
        <dbReference type="Proteomes" id="UP000289775"/>
    </source>
</evidence>
<dbReference type="InterPro" id="IPR001296">
    <property type="entry name" value="Glyco_trans_1"/>
</dbReference>
<dbReference type="AlphaFoldDB" id="A0A444WIP2"/>
<dbReference type="SUPFAM" id="SSF53756">
    <property type="entry name" value="UDP-Glycosyltransferase/glycogen phosphorylase"/>
    <property type="match status" value="1"/>
</dbReference>